<sequence length="169" mass="19121">MKHYSRIAFALLAGSLSTSLHADGDWQPCNKADVKALKVFTVGEAALYRKNCDVENLLSPPLKLSFRYFREVPGDAFGKAAMHFLEKNLRPEEFARLKPDLADFNSHYQDVDDGDQYLLTYSNDGLTLTLNGKPLAYRQGRDFASAYLTIWFGPRPYSDDMKETLLGSR</sequence>
<evidence type="ECO:0000313" key="4">
    <source>
        <dbReference type="Proteomes" id="UP000029444"/>
    </source>
</evidence>
<organism evidence="3 4">
    <name type="scientific">Alcanivorax nanhaiticus</name>
    <dbReference type="NCBI Taxonomy" id="1177154"/>
    <lineage>
        <taxon>Bacteria</taxon>
        <taxon>Pseudomonadati</taxon>
        <taxon>Pseudomonadota</taxon>
        <taxon>Gammaproteobacteria</taxon>
        <taxon>Oceanospirillales</taxon>
        <taxon>Alcanivoracaceae</taxon>
        <taxon>Alcanivorax</taxon>
    </lineage>
</organism>
<name>A0A095SH36_9GAMM</name>
<gene>
    <name evidence="3" type="ORF">Y5S_02714</name>
</gene>
<accession>A0A095SH36</accession>
<evidence type="ECO:0000256" key="1">
    <source>
        <dbReference type="SAM" id="SignalP"/>
    </source>
</evidence>
<dbReference type="OrthoDB" id="270742at2"/>
<keyword evidence="4" id="KW-1185">Reference proteome</keyword>
<dbReference type="Pfam" id="PF16036">
    <property type="entry name" value="Chalcone_3"/>
    <property type="match status" value="1"/>
</dbReference>
<feature type="domain" description="Chalcone isomerase" evidence="2">
    <location>
        <begin position="38"/>
        <end position="167"/>
    </location>
</feature>
<dbReference type="eggNOG" id="ENOG5032ZF7">
    <property type="taxonomic scope" value="Bacteria"/>
</dbReference>
<proteinExistence type="predicted"/>
<feature type="signal peptide" evidence="1">
    <location>
        <begin position="1"/>
        <end position="22"/>
    </location>
</feature>
<protein>
    <recommendedName>
        <fullName evidence="2">Chalcone isomerase domain-containing protein</fullName>
    </recommendedName>
</protein>
<dbReference type="InterPro" id="IPR016087">
    <property type="entry name" value="Chalcone_isomerase"/>
</dbReference>
<dbReference type="AlphaFoldDB" id="A0A095SH36"/>
<evidence type="ECO:0000313" key="3">
    <source>
        <dbReference type="EMBL" id="KGD63946.1"/>
    </source>
</evidence>
<feature type="chain" id="PRO_5001909364" description="Chalcone isomerase domain-containing protein" evidence="1">
    <location>
        <begin position="23"/>
        <end position="169"/>
    </location>
</feature>
<dbReference type="EMBL" id="ARXV01000012">
    <property type="protein sequence ID" value="KGD63946.1"/>
    <property type="molecule type" value="Genomic_DNA"/>
</dbReference>
<reference evidence="3 4" key="1">
    <citation type="submission" date="2012-09" db="EMBL/GenBank/DDBJ databases">
        <title>Genome Sequence of alkane-degrading Bacterium Alcanivorax sp. 19-m-6.</title>
        <authorList>
            <person name="Lai Q."/>
            <person name="Shao Z."/>
        </authorList>
    </citation>
    <scope>NUCLEOTIDE SEQUENCE [LARGE SCALE GENOMIC DNA]</scope>
    <source>
        <strain evidence="3 4">19-m-6</strain>
    </source>
</reference>
<comment type="caution">
    <text evidence="3">The sequence shown here is derived from an EMBL/GenBank/DDBJ whole genome shotgun (WGS) entry which is preliminary data.</text>
</comment>
<dbReference type="RefSeq" id="WP_035233739.1">
    <property type="nucleotide sequence ID" value="NZ_ARXV01000012.1"/>
</dbReference>
<dbReference type="STRING" id="1177154.Y5S_02714"/>
<dbReference type="PATRIC" id="fig|1177154.3.peg.2746"/>
<dbReference type="Proteomes" id="UP000029444">
    <property type="component" value="Unassembled WGS sequence"/>
</dbReference>
<keyword evidence="1" id="KW-0732">Signal</keyword>
<evidence type="ECO:0000259" key="2">
    <source>
        <dbReference type="Pfam" id="PF16036"/>
    </source>
</evidence>